<proteinExistence type="predicted"/>
<evidence type="ECO:0000313" key="3">
    <source>
        <dbReference type="EMBL" id="KGN86345.1"/>
    </source>
</evidence>
<dbReference type="SUPFAM" id="SSF52218">
    <property type="entry name" value="Flavoproteins"/>
    <property type="match status" value="1"/>
</dbReference>
<comment type="caution">
    <text evidence="3">The sequence shown here is derived from an EMBL/GenBank/DDBJ whole genome shotgun (WGS) entry which is preliminary data.</text>
</comment>
<dbReference type="OrthoDB" id="652200at2"/>
<organism evidence="3 4">
    <name type="scientific">Porphyromonas gulae</name>
    <dbReference type="NCBI Taxonomy" id="111105"/>
    <lineage>
        <taxon>Bacteria</taxon>
        <taxon>Pseudomonadati</taxon>
        <taxon>Bacteroidota</taxon>
        <taxon>Bacteroidia</taxon>
        <taxon>Bacteroidales</taxon>
        <taxon>Porphyromonadaceae</taxon>
        <taxon>Porphyromonas</taxon>
    </lineage>
</organism>
<feature type="domain" description="Flavodoxin-like fold" evidence="2">
    <location>
        <begin position="2"/>
        <end position="164"/>
    </location>
</feature>
<dbReference type="InterPro" id="IPR003680">
    <property type="entry name" value="Flavodoxin_fold"/>
</dbReference>
<dbReference type="STRING" id="111105.HR09_09400"/>
<dbReference type="Proteomes" id="UP000030130">
    <property type="component" value="Unassembled WGS sequence"/>
</dbReference>
<gene>
    <name evidence="3" type="ORF">HR08_03955</name>
</gene>
<evidence type="ECO:0000256" key="1">
    <source>
        <dbReference type="ARBA" id="ARBA00023002"/>
    </source>
</evidence>
<dbReference type="EMBL" id="JRAI01000038">
    <property type="protein sequence ID" value="KGN86345.1"/>
    <property type="molecule type" value="Genomic_DNA"/>
</dbReference>
<evidence type="ECO:0000313" key="4">
    <source>
        <dbReference type="Proteomes" id="UP000030130"/>
    </source>
</evidence>
<dbReference type="PANTHER" id="PTHR47307">
    <property type="entry name" value="GLUTATHIONE-REGULATED POTASSIUM-EFFLUX SYSTEM ANCILLARY PROTEIN KEFG"/>
    <property type="match status" value="1"/>
</dbReference>
<dbReference type="InterPro" id="IPR046980">
    <property type="entry name" value="KefG/KefF"/>
</dbReference>
<dbReference type="GO" id="GO:0009055">
    <property type="term" value="F:electron transfer activity"/>
    <property type="evidence" value="ECO:0007669"/>
    <property type="project" value="TreeGrafter"/>
</dbReference>
<keyword evidence="1" id="KW-0560">Oxidoreductase</keyword>
<accession>A0A0A2F8H0</accession>
<dbReference type="PANTHER" id="PTHR47307:SF1">
    <property type="entry name" value="GLUTATHIONE-REGULATED POTASSIUM-EFFLUX SYSTEM ANCILLARY PROTEIN KEFG"/>
    <property type="match status" value="1"/>
</dbReference>
<sequence length="173" mass="19468">MKKTLVIVVHPDLTKSVINKAWAKAIEGAATIHHLYEQYPNGQIDIAHEQALLEAHDRIVFQFPLYWYAAPYLLKKWMDEVFTDGWAYGAGGDKMEGKEICAAVSCGSPESAFAEGAQQCHTLRSYLNVFDGIAAFLRARFAGYHACYDSYNPRLPEMLPANCEAYLRFIKGE</sequence>
<dbReference type="Gene3D" id="3.40.50.360">
    <property type="match status" value="1"/>
</dbReference>
<protein>
    <submittedName>
        <fullName evidence="3">NADPH dehydrogenase</fullName>
    </submittedName>
</protein>
<dbReference type="GO" id="GO:0010181">
    <property type="term" value="F:FMN binding"/>
    <property type="evidence" value="ECO:0007669"/>
    <property type="project" value="TreeGrafter"/>
</dbReference>
<dbReference type="GO" id="GO:0003955">
    <property type="term" value="F:NAD(P)H dehydrogenase (quinone) activity"/>
    <property type="evidence" value="ECO:0007669"/>
    <property type="project" value="TreeGrafter"/>
</dbReference>
<dbReference type="eggNOG" id="COG2249">
    <property type="taxonomic scope" value="Bacteria"/>
</dbReference>
<dbReference type="InterPro" id="IPR029039">
    <property type="entry name" value="Flavoprotein-like_sf"/>
</dbReference>
<reference evidence="3 4" key="1">
    <citation type="submission" date="2014-08" db="EMBL/GenBank/DDBJ databases">
        <title>Porphyromonas gulae strain:COT-052_OH1451 Genome sequencing.</title>
        <authorList>
            <person name="Wallis C."/>
            <person name="Deusch O."/>
            <person name="O'Flynn C."/>
            <person name="Davis I."/>
            <person name="Jospin G."/>
            <person name="Darling A.E."/>
            <person name="Coil D.A."/>
            <person name="Alexiev A."/>
            <person name="Horsfall A."/>
            <person name="Kirkwood N."/>
            <person name="Harris S."/>
            <person name="Eisen J.A."/>
        </authorList>
    </citation>
    <scope>NUCLEOTIDE SEQUENCE [LARGE SCALE GENOMIC DNA]</scope>
    <source>
        <strain evidence="4">COT-052 OH1451</strain>
    </source>
</reference>
<dbReference type="Pfam" id="PF02525">
    <property type="entry name" value="Flavodoxin_2"/>
    <property type="match status" value="1"/>
</dbReference>
<evidence type="ECO:0000259" key="2">
    <source>
        <dbReference type="Pfam" id="PF02525"/>
    </source>
</evidence>
<dbReference type="RefSeq" id="WP_039420634.1">
    <property type="nucleotide sequence ID" value="NZ_JRAI01000038.1"/>
</dbReference>
<dbReference type="AlphaFoldDB" id="A0A0A2F8H0"/>
<name>A0A0A2F8H0_9PORP</name>